<sequence length="271" mass="30528">MSGPFYNWYDGLSSSQVREAHELVTDVIEDEGPFDGVIGFSQGASLAISMLYHHEICHPNRPPPFRFAIFFCAVLSISPDAMFNSDVIRKYARYYHKQAKQNDDAVGTMEELAERVSGGGVSFQDDDDDKTTTAQKPSRLRTHHHRAMLLLPGQKAALVKELFALVRQLVDIGADHDQAAQTQWKTRGGLEGFPRVYHPLINTQRISIPTVHIIGRSDPLRRQSELQARLCSKSVTRIVEFEGAHKVPHKMNDLQGVLKAVEWAMRVAQMH</sequence>
<dbReference type="GO" id="GO:0005634">
    <property type="term" value="C:nucleus"/>
    <property type="evidence" value="ECO:0007669"/>
    <property type="project" value="TreeGrafter"/>
</dbReference>
<feature type="domain" description="Serine hydrolase" evidence="3">
    <location>
        <begin position="6"/>
        <end position="95"/>
    </location>
</feature>
<evidence type="ECO:0000259" key="3">
    <source>
        <dbReference type="Pfam" id="PF03959"/>
    </source>
</evidence>
<dbReference type="InterPro" id="IPR029058">
    <property type="entry name" value="AB_hydrolase_fold"/>
</dbReference>
<proteinExistence type="predicted"/>
<evidence type="ECO:0000256" key="1">
    <source>
        <dbReference type="ARBA" id="ARBA00022801"/>
    </source>
</evidence>
<dbReference type="InterPro" id="IPR050593">
    <property type="entry name" value="LovG"/>
</dbReference>
<dbReference type="GO" id="GO:0016787">
    <property type="term" value="F:hydrolase activity"/>
    <property type="evidence" value="ECO:0007669"/>
    <property type="project" value="UniProtKB-KW"/>
</dbReference>
<gene>
    <name evidence="4" type="ORF">HK57_00042</name>
</gene>
<feature type="region of interest" description="Disordered" evidence="2">
    <location>
        <begin position="117"/>
        <end position="142"/>
    </location>
</feature>
<dbReference type="AlphaFoldDB" id="A0A0C1E5N9"/>
<dbReference type="GO" id="GO:0005737">
    <property type="term" value="C:cytoplasm"/>
    <property type="evidence" value="ECO:0007669"/>
    <property type="project" value="TreeGrafter"/>
</dbReference>
<dbReference type="PANTHER" id="PTHR48070:SF4">
    <property type="entry name" value="ESTERASE ALNB"/>
    <property type="match status" value="1"/>
</dbReference>
<dbReference type="PANTHER" id="PTHR48070">
    <property type="entry name" value="ESTERASE OVCA2"/>
    <property type="match status" value="1"/>
</dbReference>
<dbReference type="EMBL" id="JOMC01000144">
    <property type="protein sequence ID" value="KIA75493.1"/>
    <property type="molecule type" value="Genomic_DNA"/>
</dbReference>
<dbReference type="Gene3D" id="3.40.50.1820">
    <property type="entry name" value="alpha/beta hydrolase"/>
    <property type="match status" value="1"/>
</dbReference>
<dbReference type="Pfam" id="PF03959">
    <property type="entry name" value="FSH1"/>
    <property type="match status" value="2"/>
</dbReference>
<name>A0A0C1E5N9_ASPUT</name>
<evidence type="ECO:0000313" key="5">
    <source>
        <dbReference type="Proteomes" id="UP000053475"/>
    </source>
</evidence>
<comment type="caution">
    <text evidence="4">The sequence shown here is derived from an EMBL/GenBank/DDBJ whole genome shotgun (WGS) entry which is preliminary data.</text>
</comment>
<keyword evidence="5" id="KW-1185">Reference proteome</keyword>
<organism evidence="4 5">
    <name type="scientific">Aspergillus ustus</name>
    <dbReference type="NCBI Taxonomy" id="40382"/>
    <lineage>
        <taxon>Eukaryota</taxon>
        <taxon>Fungi</taxon>
        <taxon>Dikarya</taxon>
        <taxon>Ascomycota</taxon>
        <taxon>Pezizomycotina</taxon>
        <taxon>Eurotiomycetes</taxon>
        <taxon>Eurotiomycetidae</taxon>
        <taxon>Eurotiales</taxon>
        <taxon>Aspergillaceae</taxon>
        <taxon>Aspergillus</taxon>
        <taxon>Aspergillus subgen. Nidulantes</taxon>
    </lineage>
</organism>
<accession>A0A0C1E5N9</accession>
<evidence type="ECO:0000313" key="4">
    <source>
        <dbReference type="EMBL" id="KIA75493.1"/>
    </source>
</evidence>
<dbReference type="Proteomes" id="UP000053475">
    <property type="component" value="Unassembled WGS sequence"/>
</dbReference>
<keyword evidence="1" id="KW-0378">Hydrolase</keyword>
<dbReference type="GO" id="GO:0019748">
    <property type="term" value="P:secondary metabolic process"/>
    <property type="evidence" value="ECO:0007669"/>
    <property type="project" value="TreeGrafter"/>
</dbReference>
<dbReference type="SUPFAM" id="SSF53474">
    <property type="entry name" value="alpha/beta-Hydrolases"/>
    <property type="match status" value="1"/>
</dbReference>
<protein>
    <recommendedName>
        <fullName evidence="3">Serine hydrolase domain-containing protein</fullName>
    </recommendedName>
</protein>
<dbReference type="InterPro" id="IPR005645">
    <property type="entry name" value="FSH-like_dom"/>
</dbReference>
<evidence type="ECO:0000256" key="2">
    <source>
        <dbReference type="SAM" id="MobiDB-lite"/>
    </source>
</evidence>
<reference evidence="4 5" key="1">
    <citation type="submission" date="2014-11" db="EMBL/GenBank/DDBJ databases">
        <title>Genomics derived discovery of secondary metabolites biosynthetic gene clusters in Aspergillus ustus.</title>
        <authorList>
            <person name="Pi B."/>
            <person name="Dai F."/>
            <person name="Song X."/>
            <person name="Zhu C."/>
            <person name="Li H."/>
            <person name="Yu D."/>
        </authorList>
    </citation>
    <scope>NUCLEOTIDE SEQUENCE [LARGE SCALE GENOMIC DNA]</scope>
    <source>
        <strain evidence="4 5">3.3904</strain>
    </source>
</reference>
<feature type="domain" description="Serine hydrolase" evidence="3">
    <location>
        <begin position="196"/>
        <end position="253"/>
    </location>
</feature>